<protein>
    <submittedName>
        <fullName evidence="1">Uncharacterized protein</fullName>
    </submittedName>
</protein>
<proteinExistence type="predicted"/>
<evidence type="ECO:0000313" key="1">
    <source>
        <dbReference type="EMBL" id="JAH88605.1"/>
    </source>
</evidence>
<reference evidence="1" key="2">
    <citation type="journal article" date="2015" name="Fish Shellfish Immunol.">
        <title>Early steps in the European eel (Anguilla anguilla)-Vibrio vulnificus interaction in the gills: Role of the RtxA13 toxin.</title>
        <authorList>
            <person name="Callol A."/>
            <person name="Pajuelo D."/>
            <person name="Ebbesson L."/>
            <person name="Teles M."/>
            <person name="MacKenzie S."/>
            <person name="Amaro C."/>
        </authorList>
    </citation>
    <scope>NUCLEOTIDE SEQUENCE</scope>
</reference>
<organism evidence="1">
    <name type="scientific">Anguilla anguilla</name>
    <name type="common">European freshwater eel</name>
    <name type="synonym">Muraena anguilla</name>
    <dbReference type="NCBI Taxonomy" id="7936"/>
    <lineage>
        <taxon>Eukaryota</taxon>
        <taxon>Metazoa</taxon>
        <taxon>Chordata</taxon>
        <taxon>Craniata</taxon>
        <taxon>Vertebrata</taxon>
        <taxon>Euteleostomi</taxon>
        <taxon>Actinopterygii</taxon>
        <taxon>Neopterygii</taxon>
        <taxon>Teleostei</taxon>
        <taxon>Anguilliformes</taxon>
        <taxon>Anguillidae</taxon>
        <taxon>Anguilla</taxon>
    </lineage>
</organism>
<dbReference type="EMBL" id="GBXM01019972">
    <property type="protein sequence ID" value="JAH88605.1"/>
    <property type="molecule type" value="Transcribed_RNA"/>
</dbReference>
<name>A0A0E9WG88_ANGAN</name>
<dbReference type="AlphaFoldDB" id="A0A0E9WG88"/>
<reference evidence="1" key="1">
    <citation type="submission" date="2014-11" db="EMBL/GenBank/DDBJ databases">
        <authorList>
            <person name="Amaro Gonzalez C."/>
        </authorList>
    </citation>
    <scope>NUCLEOTIDE SEQUENCE</scope>
</reference>
<sequence>MEWVQDQAPFSKCSPPNTFLREDWSKRKHSHWNHKGLAISAIDFLLIHQPV</sequence>
<accession>A0A0E9WG88</accession>